<feature type="region of interest" description="Disordered" evidence="1">
    <location>
        <begin position="67"/>
        <end position="97"/>
    </location>
</feature>
<keyword evidence="3" id="KW-1185">Reference proteome</keyword>
<dbReference type="Proteomes" id="UP001066276">
    <property type="component" value="Chromosome 11"/>
</dbReference>
<proteinExistence type="predicted"/>
<dbReference type="AlphaFoldDB" id="A0AAV7LAE3"/>
<reference evidence="2" key="1">
    <citation type="journal article" date="2022" name="bioRxiv">
        <title>Sequencing and chromosome-scale assembly of the giantPleurodeles waltlgenome.</title>
        <authorList>
            <person name="Brown T."/>
            <person name="Elewa A."/>
            <person name="Iarovenko S."/>
            <person name="Subramanian E."/>
            <person name="Araus A.J."/>
            <person name="Petzold A."/>
            <person name="Susuki M."/>
            <person name="Suzuki K.-i.T."/>
            <person name="Hayashi T."/>
            <person name="Toyoda A."/>
            <person name="Oliveira C."/>
            <person name="Osipova E."/>
            <person name="Leigh N.D."/>
            <person name="Simon A."/>
            <person name="Yun M.H."/>
        </authorList>
    </citation>
    <scope>NUCLEOTIDE SEQUENCE</scope>
    <source>
        <strain evidence="2">20211129_DDA</strain>
        <tissue evidence="2">Liver</tissue>
    </source>
</reference>
<protein>
    <submittedName>
        <fullName evidence="2">Uncharacterized protein</fullName>
    </submittedName>
</protein>
<name>A0AAV7LAE3_PLEWA</name>
<organism evidence="2 3">
    <name type="scientific">Pleurodeles waltl</name>
    <name type="common">Iberian ribbed newt</name>
    <dbReference type="NCBI Taxonomy" id="8319"/>
    <lineage>
        <taxon>Eukaryota</taxon>
        <taxon>Metazoa</taxon>
        <taxon>Chordata</taxon>
        <taxon>Craniata</taxon>
        <taxon>Vertebrata</taxon>
        <taxon>Euteleostomi</taxon>
        <taxon>Amphibia</taxon>
        <taxon>Batrachia</taxon>
        <taxon>Caudata</taxon>
        <taxon>Salamandroidea</taxon>
        <taxon>Salamandridae</taxon>
        <taxon>Pleurodelinae</taxon>
        <taxon>Pleurodeles</taxon>
    </lineage>
</organism>
<comment type="caution">
    <text evidence="2">The sequence shown here is derived from an EMBL/GenBank/DDBJ whole genome shotgun (WGS) entry which is preliminary data.</text>
</comment>
<evidence type="ECO:0000256" key="1">
    <source>
        <dbReference type="SAM" id="MobiDB-lite"/>
    </source>
</evidence>
<evidence type="ECO:0000313" key="3">
    <source>
        <dbReference type="Proteomes" id="UP001066276"/>
    </source>
</evidence>
<accession>A0AAV7LAE3</accession>
<sequence>MSGAWSNQMLGLEEWPSGCDVSYYKSVLLALGGHRDPRAAVAVTHGPVRDAEPKQAGETSWCLRDSVPGNLRHGRPEKGGQGYGVLPLGQPELRSGP</sequence>
<dbReference type="EMBL" id="JANPWB010000015">
    <property type="protein sequence ID" value="KAJ1088497.1"/>
    <property type="molecule type" value="Genomic_DNA"/>
</dbReference>
<gene>
    <name evidence="2" type="ORF">NDU88_001654</name>
</gene>
<evidence type="ECO:0000313" key="2">
    <source>
        <dbReference type="EMBL" id="KAJ1088497.1"/>
    </source>
</evidence>